<dbReference type="Gene3D" id="3.20.20.70">
    <property type="entry name" value="Aldolase class I"/>
    <property type="match status" value="1"/>
</dbReference>
<feature type="domain" description="Dihydroorotate dehydrogenase catalytic" evidence="10">
    <location>
        <begin position="52"/>
        <end position="338"/>
    </location>
</feature>
<evidence type="ECO:0000259" key="10">
    <source>
        <dbReference type="Pfam" id="PF01180"/>
    </source>
</evidence>
<dbReference type="InterPro" id="IPR012135">
    <property type="entry name" value="Dihydroorotate_DH_1_2"/>
</dbReference>
<protein>
    <recommendedName>
        <fullName evidence="9">Dihydroorotate dehydrogenase (quinone)</fullName>
        <ecNumber evidence="9">1.3.5.2</ecNumber>
    </recommendedName>
</protein>
<comment type="function">
    <text evidence="2">Catalyzes the conversion of dihydroorotate to orotate with quinone as electron acceptor.</text>
</comment>
<proteinExistence type="predicted"/>
<evidence type="ECO:0000256" key="1">
    <source>
        <dbReference type="ARBA" id="ARBA00001917"/>
    </source>
</evidence>
<keyword evidence="8" id="KW-0472">Membrane</keyword>
<comment type="pathway">
    <text evidence="3">Pyrimidine metabolism; UMP biosynthesis via de novo pathway.</text>
</comment>
<gene>
    <name evidence="11" type="ORF">FKR81_18685</name>
</gene>
<dbReference type="AlphaFoldDB" id="A0A563EU38"/>
<dbReference type="PANTHER" id="PTHR48109:SF4">
    <property type="entry name" value="DIHYDROOROTATE DEHYDROGENASE (QUINONE), MITOCHONDRIAL"/>
    <property type="match status" value="1"/>
</dbReference>
<dbReference type="GO" id="GO:0106430">
    <property type="term" value="F:dihydroorotate dehydrogenase (quinone) activity"/>
    <property type="evidence" value="ECO:0007669"/>
    <property type="project" value="UniProtKB-EC"/>
</dbReference>
<dbReference type="GO" id="GO:0005886">
    <property type="term" value="C:plasma membrane"/>
    <property type="evidence" value="ECO:0007669"/>
    <property type="project" value="TreeGrafter"/>
</dbReference>
<accession>A0A563EU38</accession>
<dbReference type="EC" id="1.3.5.2" evidence="9"/>
<keyword evidence="4" id="KW-0285">Flavoprotein</keyword>
<dbReference type="SUPFAM" id="SSF51395">
    <property type="entry name" value="FMN-linked oxidoreductases"/>
    <property type="match status" value="1"/>
</dbReference>
<keyword evidence="12" id="KW-1185">Reference proteome</keyword>
<dbReference type="UniPathway" id="UPA00070"/>
<dbReference type="PANTHER" id="PTHR48109">
    <property type="entry name" value="DIHYDROOROTATE DEHYDROGENASE (QUINONE), MITOCHONDRIAL-RELATED"/>
    <property type="match status" value="1"/>
</dbReference>
<organism evidence="11 12">
    <name type="scientific">Lentzea tibetensis</name>
    <dbReference type="NCBI Taxonomy" id="2591470"/>
    <lineage>
        <taxon>Bacteria</taxon>
        <taxon>Bacillati</taxon>
        <taxon>Actinomycetota</taxon>
        <taxon>Actinomycetes</taxon>
        <taxon>Pseudonocardiales</taxon>
        <taxon>Pseudonocardiaceae</taxon>
        <taxon>Lentzea</taxon>
    </lineage>
</organism>
<dbReference type="RefSeq" id="WP_146353364.1">
    <property type="nucleotide sequence ID" value="NZ_VOBR01000011.1"/>
</dbReference>
<dbReference type="Proteomes" id="UP000316639">
    <property type="component" value="Unassembled WGS sequence"/>
</dbReference>
<dbReference type="NCBIfam" id="NF003652">
    <property type="entry name" value="PRK05286.2-5"/>
    <property type="match status" value="1"/>
</dbReference>
<dbReference type="InterPro" id="IPR005720">
    <property type="entry name" value="Dihydroorotate_DH_cat"/>
</dbReference>
<dbReference type="EMBL" id="VOBR01000011">
    <property type="protein sequence ID" value="TWP50644.1"/>
    <property type="molecule type" value="Genomic_DNA"/>
</dbReference>
<evidence type="ECO:0000256" key="4">
    <source>
        <dbReference type="ARBA" id="ARBA00022630"/>
    </source>
</evidence>
<evidence type="ECO:0000256" key="8">
    <source>
        <dbReference type="ARBA" id="ARBA00023136"/>
    </source>
</evidence>
<evidence type="ECO:0000256" key="3">
    <source>
        <dbReference type="ARBA" id="ARBA00004725"/>
    </source>
</evidence>
<comment type="cofactor">
    <cofactor evidence="1">
        <name>FMN</name>
        <dbReference type="ChEBI" id="CHEBI:58210"/>
    </cofactor>
</comment>
<comment type="caution">
    <text evidence="11">The sequence shown here is derived from an EMBL/GenBank/DDBJ whole genome shotgun (WGS) entry which is preliminary data.</text>
</comment>
<dbReference type="InterPro" id="IPR005719">
    <property type="entry name" value="Dihydroorotate_DH_2"/>
</dbReference>
<keyword evidence="5" id="KW-0288">FMN</keyword>
<name>A0A563EU38_9PSEU</name>
<dbReference type="Pfam" id="PF01180">
    <property type="entry name" value="DHO_dh"/>
    <property type="match status" value="1"/>
</dbReference>
<dbReference type="CDD" id="cd04738">
    <property type="entry name" value="DHOD_2_like"/>
    <property type="match status" value="1"/>
</dbReference>
<sequence length="354" mass="38621">MSTYGRLVRPVLFRADPEWIHDRSIRFAERIGTSTHTVNAIARRYESAHDSLETTVAGLELRTPLGLAAGYDKSGRAVNTLSALGFGHVEIGSVSADPSSGNPRPRLFRLPEHEAIVVHYGLPNDGADEVTERLGRASRRVPVGVNIVNTNRGTEDPEDAIIADYVRSVRRLQEHADYLCLNLSCPNTSDGRGFFHEPRRLKLLLSELTITRPLFLKVAPFADDRALEVFLETVGQSNEVDGFAINLPAGKPHGITSDLPGAVSGKPAQRRADETIRALHRKMDRGRYSIIGSGGVFTAEDAYRKIRLGASLVQLFTSLVYRGPGVAKDVNDGLAALLERDGVRRIGDVVGVDA</sequence>
<evidence type="ECO:0000313" key="12">
    <source>
        <dbReference type="Proteomes" id="UP000316639"/>
    </source>
</evidence>
<evidence type="ECO:0000256" key="9">
    <source>
        <dbReference type="NCBIfam" id="TIGR01036"/>
    </source>
</evidence>
<keyword evidence="6" id="KW-0665">Pyrimidine biosynthesis</keyword>
<keyword evidence="7 11" id="KW-0560">Oxidoreductase</keyword>
<dbReference type="GO" id="GO:0006207">
    <property type="term" value="P:'de novo' pyrimidine nucleobase biosynthetic process"/>
    <property type="evidence" value="ECO:0007669"/>
    <property type="project" value="UniProtKB-UniRule"/>
</dbReference>
<evidence type="ECO:0000256" key="2">
    <source>
        <dbReference type="ARBA" id="ARBA00003125"/>
    </source>
</evidence>
<dbReference type="NCBIfam" id="TIGR01036">
    <property type="entry name" value="pyrD_sub2"/>
    <property type="match status" value="1"/>
</dbReference>
<dbReference type="PIRSF" id="PIRSF000164">
    <property type="entry name" value="DHO_oxidase"/>
    <property type="match status" value="1"/>
</dbReference>
<dbReference type="GO" id="GO:0005737">
    <property type="term" value="C:cytoplasm"/>
    <property type="evidence" value="ECO:0007669"/>
    <property type="project" value="InterPro"/>
</dbReference>
<evidence type="ECO:0000256" key="5">
    <source>
        <dbReference type="ARBA" id="ARBA00022643"/>
    </source>
</evidence>
<evidence type="ECO:0000313" key="11">
    <source>
        <dbReference type="EMBL" id="TWP50644.1"/>
    </source>
</evidence>
<evidence type="ECO:0000256" key="7">
    <source>
        <dbReference type="ARBA" id="ARBA00023002"/>
    </source>
</evidence>
<evidence type="ECO:0000256" key="6">
    <source>
        <dbReference type="ARBA" id="ARBA00022975"/>
    </source>
</evidence>
<dbReference type="OrthoDB" id="9802377at2"/>
<dbReference type="InterPro" id="IPR013785">
    <property type="entry name" value="Aldolase_TIM"/>
</dbReference>
<dbReference type="GO" id="GO:0044205">
    <property type="term" value="P:'de novo' UMP biosynthetic process"/>
    <property type="evidence" value="ECO:0007669"/>
    <property type="project" value="UniProtKB-UniPathway"/>
</dbReference>
<dbReference type="InterPro" id="IPR050074">
    <property type="entry name" value="DHO_dehydrogenase"/>
</dbReference>
<reference evidence="11 12" key="1">
    <citation type="submission" date="2019-07" db="EMBL/GenBank/DDBJ databases">
        <title>Lentzea xizangensis sp. nov., isolated from Qinghai-Tibetan Plateau Soils.</title>
        <authorList>
            <person name="Huang J."/>
        </authorList>
    </citation>
    <scope>NUCLEOTIDE SEQUENCE [LARGE SCALE GENOMIC DNA]</scope>
    <source>
        <strain evidence="11 12">FXJ1.1311</strain>
    </source>
</reference>